<gene>
    <name evidence="1" type="ORF">QAD02_018983</name>
</gene>
<evidence type="ECO:0000313" key="1">
    <source>
        <dbReference type="EMBL" id="KAJ8683191.1"/>
    </source>
</evidence>
<comment type="caution">
    <text evidence="1">The sequence shown here is derived from an EMBL/GenBank/DDBJ whole genome shotgun (WGS) entry which is preliminary data.</text>
</comment>
<accession>A0ACC2PJI0</accession>
<reference evidence="1" key="1">
    <citation type="submission" date="2023-04" db="EMBL/GenBank/DDBJ databases">
        <title>A chromosome-level genome assembly of the parasitoid wasp Eretmocerus hayati.</title>
        <authorList>
            <person name="Zhong Y."/>
            <person name="Liu S."/>
            <person name="Liu Y."/>
        </authorList>
    </citation>
    <scope>NUCLEOTIDE SEQUENCE</scope>
    <source>
        <strain evidence="1">ZJU_SS_LIU_2023</strain>
    </source>
</reference>
<sequence>MEKSSTSVNDLGDRHLLLIFKYLNLCDRLNLQFVNKRWQNLCSSLWKDYHAFDVCDDELGFGSISEDEINFSICTQVFKSSFRYLTKVNLSWTRGPRHLDLVDLNQCCCLQKLQKPKKTLNNLKETLFECENIEELALCRCVIEVDEQDLKQIFRKNRYLRTLVLAKYDFSGKSLMLLPFQSLESITFEECTFDAKYLNVVLYKAPKLHTLGFKDCADGMEELELELLPKLSPKMKRLDLDIPPYPDLLSDICNLKNLTILTLQMAVVEDYELKEIVRHCKKLVALDISHGTFLTDACLCDLRFLPQLKSLDISSNDEFSNGGLQYLSDNLRELRVSMNKFSENALLKVLRRMQKLEVLDVSSCMHLKKRFVESAIDVVKNRSNAVPLTIGLLNIGTGSDEIKNSCPKVKLVWDDFLWPNYNQYL</sequence>
<dbReference type="EMBL" id="CM056741">
    <property type="protein sequence ID" value="KAJ8683191.1"/>
    <property type="molecule type" value="Genomic_DNA"/>
</dbReference>
<evidence type="ECO:0000313" key="2">
    <source>
        <dbReference type="Proteomes" id="UP001239111"/>
    </source>
</evidence>
<name>A0ACC2PJI0_9HYME</name>
<protein>
    <submittedName>
        <fullName evidence="1">Uncharacterized protein</fullName>
    </submittedName>
</protein>
<proteinExistence type="predicted"/>
<keyword evidence="2" id="KW-1185">Reference proteome</keyword>
<organism evidence="1 2">
    <name type="scientific">Eretmocerus hayati</name>
    <dbReference type="NCBI Taxonomy" id="131215"/>
    <lineage>
        <taxon>Eukaryota</taxon>
        <taxon>Metazoa</taxon>
        <taxon>Ecdysozoa</taxon>
        <taxon>Arthropoda</taxon>
        <taxon>Hexapoda</taxon>
        <taxon>Insecta</taxon>
        <taxon>Pterygota</taxon>
        <taxon>Neoptera</taxon>
        <taxon>Endopterygota</taxon>
        <taxon>Hymenoptera</taxon>
        <taxon>Apocrita</taxon>
        <taxon>Proctotrupomorpha</taxon>
        <taxon>Chalcidoidea</taxon>
        <taxon>Aphelinidae</taxon>
        <taxon>Aphelininae</taxon>
        <taxon>Eretmocerus</taxon>
    </lineage>
</organism>
<dbReference type="Proteomes" id="UP001239111">
    <property type="component" value="Chromosome 1"/>
</dbReference>